<dbReference type="SMART" id="SM00360">
    <property type="entry name" value="RRM"/>
    <property type="match status" value="1"/>
</dbReference>
<keyword evidence="8" id="KW-0810">Translation regulation</keyword>
<dbReference type="GO" id="GO:0051028">
    <property type="term" value="P:mRNA transport"/>
    <property type="evidence" value="ECO:0007669"/>
    <property type="project" value="UniProtKB-KW"/>
</dbReference>
<evidence type="ECO:0000256" key="2">
    <source>
        <dbReference type="ARBA" id="ARBA00004496"/>
    </source>
</evidence>
<dbReference type="FunFam" id="3.30.70.330:FF:000203">
    <property type="entry name" value="insulin-like growth factor 2 mRNA-binding protein 1"/>
    <property type="match status" value="1"/>
</dbReference>
<feature type="region of interest" description="Disordered" evidence="12">
    <location>
        <begin position="139"/>
        <end position="181"/>
    </location>
</feature>
<dbReference type="GO" id="GO:0005737">
    <property type="term" value="C:cytoplasm"/>
    <property type="evidence" value="ECO:0007669"/>
    <property type="project" value="UniProtKB-SubCell"/>
</dbReference>
<keyword evidence="5" id="KW-0963">Cytoplasm</keyword>
<dbReference type="InterPro" id="IPR036612">
    <property type="entry name" value="KH_dom_type_1_sf"/>
</dbReference>
<dbReference type="PROSITE" id="PS50102">
    <property type="entry name" value="RRM"/>
    <property type="match status" value="1"/>
</dbReference>
<evidence type="ECO:0000256" key="8">
    <source>
        <dbReference type="ARBA" id="ARBA00022845"/>
    </source>
</evidence>
<dbReference type="Proteomes" id="UP000694427">
    <property type="component" value="Unplaced"/>
</dbReference>
<dbReference type="FunFam" id="3.30.310.210:FF:000001">
    <property type="entry name" value="insulin-like growth factor 2 mRNA-binding protein 1 isoform X1"/>
    <property type="match status" value="1"/>
</dbReference>
<dbReference type="FunFam" id="3.30.1370.10:FF:000026">
    <property type="entry name" value="Insulin-like growth factor 2 mRNA-binding protein 3"/>
    <property type="match status" value="1"/>
</dbReference>
<dbReference type="CDD" id="cd22496">
    <property type="entry name" value="KH-I_IGF2BP1_rpt3"/>
    <property type="match status" value="1"/>
</dbReference>
<evidence type="ECO:0000256" key="6">
    <source>
        <dbReference type="ARBA" id="ARBA00022737"/>
    </source>
</evidence>
<dbReference type="PROSITE" id="PS50084">
    <property type="entry name" value="KH_TYPE_1"/>
    <property type="match status" value="4"/>
</dbReference>
<keyword evidence="6" id="KW-0677">Repeat</keyword>
<dbReference type="InterPro" id="IPR012677">
    <property type="entry name" value="Nucleotide-bd_a/b_plait_sf"/>
</dbReference>
<evidence type="ECO:0000313" key="14">
    <source>
        <dbReference type="Ensembl" id="ENSCCRP00010119919.1"/>
    </source>
</evidence>
<dbReference type="SMART" id="SM00322">
    <property type="entry name" value="KH"/>
    <property type="match status" value="4"/>
</dbReference>
<dbReference type="PANTHER" id="PTHR10288">
    <property type="entry name" value="KH DOMAIN CONTAINING RNA BINDING PROTEIN"/>
    <property type="match status" value="1"/>
</dbReference>
<evidence type="ECO:0000256" key="12">
    <source>
        <dbReference type="SAM" id="MobiDB-lite"/>
    </source>
</evidence>
<dbReference type="SUPFAM" id="SSF54791">
    <property type="entry name" value="Eukaryotic type KH-domain (KH-domain type I)"/>
    <property type="match status" value="4"/>
</dbReference>
<dbReference type="Pfam" id="PF00013">
    <property type="entry name" value="KH_1"/>
    <property type="match status" value="4"/>
</dbReference>
<dbReference type="Gene3D" id="3.30.1370.10">
    <property type="entry name" value="K Homology domain, type 1"/>
    <property type="match status" value="2"/>
</dbReference>
<keyword evidence="7" id="KW-0509">mRNA transport</keyword>
<keyword evidence="10" id="KW-0539">Nucleus</keyword>
<dbReference type="Ensembl" id="ENSCCRT00010133161.1">
    <property type="protein sequence ID" value="ENSCCRP00010119919.1"/>
    <property type="gene ID" value="ENSCCRG00010052396.1"/>
</dbReference>
<dbReference type="Gene3D" id="3.30.310.210">
    <property type="match status" value="1"/>
</dbReference>
<dbReference type="FunFam" id="3.30.1370.10:FF:000027">
    <property type="entry name" value="insulin-like growth factor 2 mRNA-binding protein 3 isoform X1"/>
    <property type="match status" value="1"/>
</dbReference>
<evidence type="ECO:0000256" key="4">
    <source>
        <dbReference type="ARBA" id="ARBA00022448"/>
    </source>
</evidence>
<dbReference type="InterPro" id="IPR035979">
    <property type="entry name" value="RBD_domain_sf"/>
</dbReference>
<dbReference type="InterPro" id="IPR000504">
    <property type="entry name" value="RRM_dom"/>
</dbReference>
<dbReference type="GO" id="GO:0006417">
    <property type="term" value="P:regulation of translation"/>
    <property type="evidence" value="ECO:0007669"/>
    <property type="project" value="UniProtKB-KW"/>
</dbReference>
<dbReference type="SUPFAM" id="SSF54928">
    <property type="entry name" value="RNA-binding domain, RBD"/>
    <property type="match status" value="1"/>
</dbReference>
<accession>A0A8C1RTE3</accession>
<dbReference type="InterPro" id="IPR004088">
    <property type="entry name" value="KH_dom_type_1"/>
</dbReference>
<reference evidence="14" key="1">
    <citation type="submission" date="2025-08" db="UniProtKB">
        <authorList>
            <consortium name="Ensembl"/>
        </authorList>
    </citation>
    <scope>IDENTIFICATION</scope>
</reference>
<organism evidence="14 15">
    <name type="scientific">Cyprinus carpio</name>
    <name type="common">Common carp</name>
    <dbReference type="NCBI Taxonomy" id="7962"/>
    <lineage>
        <taxon>Eukaryota</taxon>
        <taxon>Metazoa</taxon>
        <taxon>Chordata</taxon>
        <taxon>Craniata</taxon>
        <taxon>Vertebrata</taxon>
        <taxon>Euteleostomi</taxon>
        <taxon>Actinopterygii</taxon>
        <taxon>Neopterygii</taxon>
        <taxon>Teleostei</taxon>
        <taxon>Ostariophysi</taxon>
        <taxon>Cypriniformes</taxon>
        <taxon>Cyprinidae</taxon>
        <taxon>Cyprininae</taxon>
        <taxon>Cyprinus</taxon>
    </lineage>
</organism>
<reference evidence="14" key="2">
    <citation type="submission" date="2025-09" db="UniProtKB">
        <authorList>
            <consortium name="Ensembl"/>
        </authorList>
    </citation>
    <scope>IDENTIFICATION</scope>
</reference>
<dbReference type="CDD" id="cd22490">
    <property type="entry name" value="KH-I_IGF2BP1_rpt1"/>
    <property type="match status" value="1"/>
</dbReference>
<keyword evidence="4" id="KW-0813">Transport</keyword>
<evidence type="ECO:0000256" key="3">
    <source>
        <dbReference type="ARBA" id="ARBA00009094"/>
    </source>
</evidence>
<feature type="domain" description="RRM" evidence="13">
    <location>
        <begin position="2"/>
        <end position="75"/>
    </location>
</feature>
<dbReference type="Gene3D" id="3.30.70.330">
    <property type="match status" value="1"/>
</dbReference>
<evidence type="ECO:0000256" key="1">
    <source>
        <dbReference type="ARBA" id="ARBA00004123"/>
    </source>
</evidence>
<evidence type="ECO:0000256" key="5">
    <source>
        <dbReference type="ARBA" id="ARBA00022490"/>
    </source>
</evidence>
<evidence type="ECO:0000313" key="15">
    <source>
        <dbReference type="Proteomes" id="UP000694427"/>
    </source>
</evidence>
<evidence type="ECO:0000259" key="13">
    <source>
        <dbReference type="PROSITE" id="PS50102"/>
    </source>
</evidence>
<keyword evidence="15" id="KW-1185">Reference proteome</keyword>
<evidence type="ECO:0000256" key="11">
    <source>
        <dbReference type="PROSITE-ProRule" id="PRU00176"/>
    </source>
</evidence>
<dbReference type="InterPro" id="IPR004087">
    <property type="entry name" value="KH_dom"/>
</dbReference>
<gene>
    <name evidence="14" type="primary">igf2bp1</name>
</gene>
<feature type="region of interest" description="Disordered" evidence="12">
    <location>
        <begin position="547"/>
        <end position="586"/>
    </location>
</feature>
<dbReference type="CDD" id="cd22499">
    <property type="entry name" value="KH-I_IGF2BP1_rpt4"/>
    <property type="match status" value="1"/>
</dbReference>
<name>A0A8C1RTE3_CYPCA</name>
<proteinExistence type="inferred from homology"/>
<evidence type="ECO:0000256" key="7">
    <source>
        <dbReference type="ARBA" id="ARBA00022816"/>
    </source>
</evidence>
<dbReference type="GO" id="GO:0003723">
    <property type="term" value="F:RNA binding"/>
    <property type="evidence" value="ECO:0007669"/>
    <property type="project" value="UniProtKB-UniRule"/>
</dbReference>
<dbReference type="GO" id="GO:0005634">
    <property type="term" value="C:nucleus"/>
    <property type="evidence" value="ECO:0007669"/>
    <property type="project" value="UniProtKB-SubCell"/>
</dbReference>
<feature type="compositionally biased region" description="Low complexity" evidence="12">
    <location>
        <begin position="156"/>
        <end position="166"/>
    </location>
</feature>
<comment type="subcellular location">
    <subcellularLocation>
        <location evidence="2">Cytoplasm</location>
    </subcellularLocation>
    <subcellularLocation>
        <location evidence="1">Nucleus</location>
    </subcellularLocation>
</comment>
<dbReference type="Pfam" id="PF00076">
    <property type="entry name" value="RRM_1"/>
    <property type="match status" value="1"/>
</dbReference>
<dbReference type="AlphaFoldDB" id="A0A8C1RTE3"/>
<evidence type="ECO:0000256" key="9">
    <source>
        <dbReference type="ARBA" id="ARBA00022884"/>
    </source>
</evidence>
<sequence length="586" mass="64965">MNKLYIGNLNENVTAEDLVKTFEDHKIQYSGQFLMKTGYAFVDCPDDQWAMKAIETFSGKVELHGKRIEVEHSVPKKQRTRKLQIRNIPPHLQWEVSLDVYYKPSHIHAYHSCFLSQRAIQKLNGYQFENNALRVSYIPDENSDVDSQRGPDNGRRPGYGPRGNSRQMSPGSGIPSKHQHPDIPLRLLVPTQYVGAIIGKEGATIRNITKQTQSKIDVHRKENAGAAEKPISIHSTQEGCSAACRMILEIMNQEAKDTKTADEVPLKVLAHNNFVGRLIGKEGRNLKKVEQDTDTKITISPLQDLTLYNPERTITVKGSIEACCLAEQEIMKKVREAYDNDVAAMNVSLCGRENRVGTQKERSVTYLAINSILFCGGLRGFHFFCVSPQASEQETVHVYIPAQAVGALIGKKGQHIKQLSRFAGASIKIAPAEAPDSKMRMVIVTGPPEAQFKAQGRIYGKLKEENFFGPKEEVKLETHIKVAAAAAGRVIGKGGKTVNELQNLTAAEVVVPREQTPDEHDQVIVKIIGHFYASQLAQRKIRDILTQVKQQQKGGTAGTGGPQGPHPQGMPELGTPQGLAQEPRRK</sequence>
<comment type="similarity">
    <text evidence="3">Belongs to the RRM IMP/VICKZ family.</text>
</comment>
<keyword evidence="9 11" id="KW-0694">RNA-binding</keyword>
<evidence type="ECO:0000256" key="10">
    <source>
        <dbReference type="ARBA" id="ARBA00023242"/>
    </source>
</evidence>
<protein>
    <recommendedName>
        <fullName evidence="13">RRM domain-containing protein</fullName>
    </recommendedName>
</protein>
<feature type="compositionally biased region" description="Basic and acidic residues" evidence="12">
    <location>
        <begin position="146"/>
        <end position="155"/>
    </location>
</feature>